<comment type="caution">
    <text evidence="1">The sequence shown here is derived from an EMBL/GenBank/DDBJ whole genome shotgun (WGS) entry which is preliminary data.</text>
</comment>
<evidence type="ECO:0000313" key="1">
    <source>
        <dbReference type="EMBL" id="MED6206345.1"/>
    </source>
</evidence>
<accession>A0ABU6YAH8</accession>
<reference evidence="1 2" key="1">
    <citation type="journal article" date="2023" name="Plants (Basel)">
        <title>Bridging the Gap: Combining Genomics and Transcriptomics Approaches to Understand Stylosanthes scabra, an Orphan Legume from the Brazilian Caatinga.</title>
        <authorList>
            <person name="Ferreira-Neto J.R.C."/>
            <person name="da Silva M.D."/>
            <person name="Binneck E."/>
            <person name="de Melo N.F."/>
            <person name="da Silva R.H."/>
            <person name="de Melo A.L.T.M."/>
            <person name="Pandolfi V."/>
            <person name="Bustamante F.O."/>
            <person name="Brasileiro-Vidal A.C."/>
            <person name="Benko-Iseppon A.M."/>
        </authorList>
    </citation>
    <scope>NUCLEOTIDE SEQUENCE [LARGE SCALE GENOMIC DNA]</scope>
    <source>
        <tissue evidence="1">Leaves</tissue>
    </source>
</reference>
<keyword evidence="2" id="KW-1185">Reference proteome</keyword>
<sequence length="92" mass="10443">MTVMRSFRETTHCIGWYPMMLLQGPLSTQHRPVQVELVVSMDISAWRRDEKETISYSAERHGSLSEYVVSDSGLDEASCIHGVCQPETDIPE</sequence>
<dbReference type="Proteomes" id="UP001341840">
    <property type="component" value="Unassembled WGS sequence"/>
</dbReference>
<protein>
    <submittedName>
        <fullName evidence="1">Uncharacterized protein</fullName>
    </submittedName>
</protein>
<proteinExistence type="predicted"/>
<organism evidence="1 2">
    <name type="scientific">Stylosanthes scabra</name>
    <dbReference type="NCBI Taxonomy" id="79078"/>
    <lineage>
        <taxon>Eukaryota</taxon>
        <taxon>Viridiplantae</taxon>
        <taxon>Streptophyta</taxon>
        <taxon>Embryophyta</taxon>
        <taxon>Tracheophyta</taxon>
        <taxon>Spermatophyta</taxon>
        <taxon>Magnoliopsida</taxon>
        <taxon>eudicotyledons</taxon>
        <taxon>Gunneridae</taxon>
        <taxon>Pentapetalae</taxon>
        <taxon>rosids</taxon>
        <taxon>fabids</taxon>
        <taxon>Fabales</taxon>
        <taxon>Fabaceae</taxon>
        <taxon>Papilionoideae</taxon>
        <taxon>50 kb inversion clade</taxon>
        <taxon>dalbergioids sensu lato</taxon>
        <taxon>Dalbergieae</taxon>
        <taxon>Pterocarpus clade</taxon>
        <taxon>Stylosanthes</taxon>
    </lineage>
</organism>
<dbReference type="EMBL" id="JASCZI010241751">
    <property type="protein sequence ID" value="MED6206345.1"/>
    <property type="molecule type" value="Genomic_DNA"/>
</dbReference>
<name>A0ABU6YAH8_9FABA</name>
<evidence type="ECO:0000313" key="2">
    <source>
        <dbReference type="Proteomes" id="UP001341840"/>
    </source>
</evidence>
<gene>
    <name evidence="1" type="ORF">PIB30_025890</name>
</gene>